<gene>
    <name evidence="1" type="ORF">DR999_PMT07800</name>
</gene>
<dbReference type="Proteomes" id="UP000297703">
    <property type="component" value="Unassembled WGS sequence"/>
</dbReference>
<dbReference type="AlphaFoldDB" id="A0A4D9EU25"/>
<keyword evidence="2" id="KW-1185">Reference proteome</keyword>
<name>A0A4D9EU25_9SAUR</name>
<dbReference type="EMBL" id="QXTE01000056">
    <property type="protein sequence ID" value="TFK09204.1"/>
    <property type="molecule type" value="Genomic_DNA"/>
</dbReference>
<reference evidence="1 2" key="2">
    <citation type="submission" date="2019-04" db="EMBL/GenBank/DDBJ databases">
        <title>The genome sequence of big-headed turtle.</title>
        <authorList>
            <person name="Gong S."/>
        </authorList>
    </citation>
    <scope>NUCLEOTIDE SEQUENCE [LARGE SCALE GENOMIC DNA]</scope>
    <source>
        <strain evidence="1">DO16091913</strain>
        <tissue evidence="1">Muscle</tissue>
    </source>
</reference>
<evidence type="ECO:0000313" key="2">
    <source>
        <dbReference type="Proteomes" id="UP000297703"/>
    </source>
</evidence>
<accession>A0A4D9EU25</accession>
<sequence length="99" mass="11609">MSYTPHTHFYSDHTLQERTAEQYFPKLQLMPLSDIAQNQYSLPPPQSVETASFLQPLQQPMDQRIRVPGPLTKPLQLHRRLTVEFVSGQYEVQRVQYLP</sequence>
<organism evidence="1 2">
    <name type="scientific">Platysternon megacephalum</name>
    <name type="common">big-headed turtle</name>
    <dbReference type="NCBI Taxonomy" id="55544"/>
    <lineage>
        <taxon>Eukaryota</taxon>
        <taxon>Metazoa</taxon>
        <taxon>Chordata</taxon>
        <taxon>Craniata</taxon>
        <taxon>Vertebrata</taxon>
        <taxon>Euteleostomi</taxon>
        <taxon>Archelosauria</taxon>
        <taxon>Testudinata</taxon>
        <taxon>Testudines</taxon>
        <taxon>Cryptodira</taxon>
        <taxon>Durocryptodira</taxon>
        <taxon>Testudinoidea</taxon>
        <taxon>Platysternidae</taxon>
        <taxon>Platysternon</taxon>
    </lineage>
</organism>
<reference evidence="1 2" key="1">
    <citation type="submission" date="2019-04" db="EMBL/GenBank/DDBJ databases">
        <title>Draft genome of the big-headed turtle Platysternon megacephalum.</title>
        <authorList>
            <person name="Gong S."/>
        </authorList>
    </citation>
    <scope>NUCLEOTIDE SEQUENCE [LARGE SCALE GENOMIC DNA]</scope>
    <source>
        <strain evidence="1">DO16091913</strain>
        <tissue evidence="1">Muscle</tissue>
    </source>
</reference>
<protein>
    <submittedName>
        <fullName evidence="1">Cytochrome c oxidase assembly factor 6-like protein</fullName>
    </submittedName>
</protein>
<proteinExistence type="predicted"/>
<evidence type="ECO:0000313" key="1">
    <source>
        <dbReference type="EMBL" id="TFK09204.1"/>
    </source>
</evidence>
<comment type="caution">
    <text evidence="1">The sequence shown here is derived from an EMBL/GenBank/DDBJ whole genome shotgun (WGS) entry which is preliminary data.</text>
</comment>